<evidence type="ECO:0000256" key="2">
    <source>
        <dbReference type="ARBA" id="ARBA00022729"/>
    </source>
</evidence>
<dbReference type="PANTHER" id="PTHR43649">
    <property type="entry name" value="ARABINOSE-BINDING PROTEIN-RELATED"/>
    <property type="match status" value="1"/>
</dbReference>
<proteinExistence type="predicted"/>
<keyword evidence="1" id="KW-1003">Cell membrane</keyword>
<gene>
    <name evidence="7" type="ORF">ACFSB2_03920</name>
</gene>
<comment type="caution">
    <text evidence="7">The sequence shown here is derived from an EMBL/GenBank/DDBJ whole genome shotgun (WGS) entry which is preliminary data.</text>
</comment>
<evidence type="ECO:0000256" key="4">
    <source>
        <dbReference type="ARBA" id="ARBA00023139"/>
    </source>
</evidence>
<sequence length="434" mass="47274">MNSKFTKLGIALAASATLTTACSAATNQPSTSTSGKTNQKVTINWYFEGPQTRATPTQQAIKLYEKLHPNVTIKAQFGSWTGYQQKLTVLAAAHNLPDIVHMDMAWFQSYASKGVLLSLNNSKLAQTIPQKYLNLSKYNGQIYGVPVGMNGSGYEYDIPEIKKLGLRMPWANWTYNDYFKWAQQAAAKLPKGHYAIVDSSNSWQAYQSYQQALGEGEVFPGGNKIHIVKNTWIQFMNIYAKFRKDGVVPPAAISLSESDGDPTSDALVKGWALIVPTTAASANVEWSLLPGKIGVVNDPIDKKGGGWQQPTIFESISASSANAAQAEQFLGWLYGSVQAGKILGTSWGLPLKSNIWKAIAPSQSQGNKLGEQMLQVGKAKALGFYPLPPYPAWNDWSTTYTNATEAVMYGKESVTQAYNQITQAAQQALSQSGS</sequence>
<name>A0ABW4JFA2_9BACL</name>
<feature type="chain" id="PRO_5045536711" evidence="6">
    <location>
        <begin position="25"/>
        <end position="434"/>
    </location>
</feature>
<dbReference type="InterPro" id="IPR050490">
    <property type="entry name" value="Bact_solute-bd_prot1"/>
</dbReference>
<evidence type="ECO:0000256" key="6">
    <source>
        <dbReference type="SAM" id="SignalP"/>
    </source>
</evidence>
<protein>
    <submittedName>
        <fullName evidence="7">ABC transporter substrate-binding protein</fullName>
    </submittedName>
</protein>
<evidence type="ECO:0000256" key="3">
    <source>
        <dbReference type="ARBA" id="ARBA00023136"/>
    </source>
</evidence>
<dbReference type="Pfam" id="PF01547">
    <property type="entry name" value="SBP_bac_1"/>
    <property type="match status" value="1"/>
</dbReference>
<dbReference type="PROSITE" id="PS51257">
    <property type="entry name" value="PROKAR_LIPOPROTEIN"/>
    <property type="match status" value="1"/>
</dbReference>
<feature type="signal peptide" evidence="6">
    <location>
        <begin position="1"/>
        <end position="24"/>
    </location>
</feature>
<evidence type="ECO:0000256" key="1">
    <source>
        <dbReference type="ARBA" id="ARBA00022475"/>
    </source>
</evidence>
<reference evidence="8" key="1">
    <citation type="journal article" date="2019" name="Int. J. Syst. Evol. Microbiol.">
        <title>The Global Catalogue of Microorganisms (GCM) 10K type strain sequencing project: providing services to taxonomists for standard genome sequencing and annotation.</title>
        <authorList>
            <consortium name="The Broad Institute Genomics Platform"/>
            <consortium name="The Broad Institute Genome Sequencing Center for Infectious Disease"/>
            <person name="Wu L."/>
            <person name="Ma J."/>
        </authorList>
    </citation>
    <scope>NUCLEOTIDE SEQUENCE [LARGE SCALE GENOMIC DNA]</scope>
    <source>
        <strain evidence="8">CGMCC 1.12286</strain>
    </source>
</reference>
<keyword evidence="8" id="KW-1185">Reference proteome</keyword>
<dbReference type="EMBL" id="JBHUCX010000013">
    <property type="protein sequence ID" value="MFD1673855.1"/>
    <property type="molecule type" value="Genomic_DNA"/>
</dbReference>
<evidence type="ECO:0000256" key="5">
    <source>
        <dbReference type="ARBA" id="ARBA00023288"/>
    </source>
</evidence>
<dbReference type="InterPro" id="IPR006059">
    <property type="entry name" value="SBP"/>
</dbReference>
<dbReference type="PANTHER" id="PTHR43649:SF33">
    <property type="entry name" value="POLYGALACTURONAN_RHAMNOGALACTURONAN-BINDING PROTEIN YTCQ"/>
    <property type="match status" value="1"/>
</dbReference>
<keyword evidence="5" id="KW-0449">Lipoprotein</keyword>
<accession>A0ABW4JFA2</accession>
<keyword evidence="2 6" id="KW-0732">Signal</keyword>
<dbReference type="SUPFAM" id="SSF53850">
    <property type="entry name" value="Periplasmic binding protein-like II"/>
    <property type="match status" value="1"/>
</dbReference>
<evidence type="ECO:0000313" key="7">
    <source>
        <dbReference type="EMBL" id="MFD1673855.1"/>
    </source>
</evidence>
<evidence type="ECO:0000313" key="8">
    <source>
        <dbReference type="Proteomes" id="UP001597079"/>
    </source>
</evidence>
<keyword evidence="3" id="KW-0472">Membrane</keyword>
<dbReference type="Gene3D" id="3.40.190.10">
    <property type="entry name" value="Periplasmic binding protein-like II"/>
    <property type="match status" value="2"/>
</dbReference>
<dbReference type="RefSeq" id="WP_377941418.1">
    <property type="nucleotide sequence ID" value="NZ_JBHUCX010000013.1"/>
</dbReference>
<keyword evidence="4" id="KW-0564">Palmitate</keyword>
<organism evidence="7 8">
    <name type="scientific">Alicyclobacillus fodiniaquatilis</name>
    <dbReference type="NCBI Taxonomy" id="1661150"/>
    <lineage>
        <taxon>Bacteria</taxon>
        <taxon>Bacillati</taxon>
        <taxon>Bacillota</taxon>
        <taxon>Bacilli</taxon>
        <taxon>Bacillales</taxon>
        <taxon>Alicyclobacillaceae</taxon>
        <taxon>Alicyclobacillus</taxon>
    </lineage>
</organism>
<dbReference type="Proteomes" id="UP001597079">
    <property type="component" value="Unassembled WGS sequence"/>
</dbReference>